<feature type="domain" description="SET" evidence="2">
    <location>
        <begin position="510"/>
        <end position="608"/>
    </location>
</feature>
<dbReference type="PROSITE" id="PS50280">
    <property type="entry name" value="SET"/>
    <property type="match status" value="1"/>
</dbReference>
<reference evidence="3 4" key="1">
    <citation type="submission" date="2018-07" db="EMBL/GenBank/DDBJ databases">
        <title>The complete nuclear genome of the prasinophyte Chloropicon primus (CCMP1205).</title>
        <authorList>
            <person name="Pombert J.-F."/>
            <person name="Otis C."/>
            <person name="Turmel M."/>
            <person name="Lemieux C."/>
        </authorList>
    </citation>
    <scope>NUCLEOTIDE SEQUENCE [LARGE SCALE GENOMIC DNA]</scope>
    <source>
        <strain evidence="3 4">CCMP1205</strain>
    </source>
</reference>
<evidence type="ECO:0000259" key="2">
    <source>
        <dbReference type="PROSITE" id="PS50280"/>
    </source>
</evidence>
<protein>
    <recommendedName>
        <fullName evidence="2">SET domain-containing protein</fullName>
    </recommendedName>
</protein>
<dbReference type="InterPro" id="IPR046341">
    <property type="entry name" value="SET_dom_sf"/>
</dbReference>
<feature type="region of interest" description="Disordered" evidence="1">
    <location>
        <begin position="23"/>
        <end position="42"/>
    </location>
</feature>
<feature type="compositionally biased region" description="Low complexity" evidence="1">
    <location>
        <begin position="33"/>
        <end position="42"/>
    </location>
</feature>
<gene>
    <name evidence="3" type="ORF">A3770_08p52350</name>
</gene>
<feature type="region of interest" description="Disordered" evidence="1">
    <location>
        <begin position="62"/>
        <end position="82"/>
    </location>
</feature>
<accession>A0A5B8MQP3</accession>
<evidence type="ECO:0000313" key="4">
    <source>
        <dbReference type="Proteomes" id="UP000316726"/>
    </source>
</evidence>
<organism evidence="3 4">
    <name type="scientific">Chloropicon primus</name>
    <dbReference type="NCBI Taxonomy" id="1764295"/>
    <lineage>
        <taxon>Eukaryota</taxon>
        <taxon>Viridiplantae</taxon>
        <taxon>Chlorophyta</taxon>
        <taxon>Chloropicophyceae</taxon>
        <taxon>Chloropicales</taxon>
        <taxon>Chloropicaceae</taxon>
        <taxon>Chloropicon</taxon>
    </lineage>
</organism>
<dbReference type="STRING" id="1764295.A0A5B8MQP3"/>
<dbReference type="EMBL" id="CP031041">
    <property type="protein sequence ID" value="QDZ22717.1"/>
    <property type="molecule type" value="Genomic_DNA"/>
</dbReference>
<name>A0A5B8MQP3_9CHLO</name>
<keyword evidence="4" id="KW-1185">Reference proteome</keyword>
<dbReference type="Gene3D" id="2.170.270.10">
    <property type="entry name" value="SET domain"/>
    <property type="match status" value="1"/>
</dbReference>
<proteinExistence type="predicted"/>
<dbReference type="AlphaFoldDB" id="A0A5B8MQP3"/>
<dbReference type="SUPFAM" id="SSF82199">
    <property type="entry name" value="SET domain"/>
    <property type="match status" value="1"/>
</dbReference>
<dbReference type="OrthoDB" id="308383at2759"/>
<sequence length="608" mass="67078">MDGDGGLGLVEAAIALAAAAPLETSGETVVEPSSSSSSDGILSFSNLSDAYDELAVPKAVRLPLLPPSPPNAGGRRRRKKKRYDEYVTTHELGFLGSSSFTEGGSEAEASTRRSSQAVKPPVPKPKGFKGSIGKRKRIITLNYPPDEYLERVAEHQYVLHGGRSVAVRKSDLDPLIGVDQAMSSKYRARFKSTYLGRFPSREEAARAHDTAAIMHLIKEAEGEEAVGDARVAGTALRQKKRAKVEVEGMIKKKKKAGRPKKKIRKVPPNPMMAVTAEVRHKAKGIIPSWLVSDVNDIFFLDRIDFVGRQCITSCECSLVLQKRDACLSSTTLTFELPRRCVEELSKHTGSSQPLVTEIVDEMDDARLLLTGHFMAVQSEDAGWTGFLRLEGKWGQYARSRLFAAGDAISMLFTFHTKKLPRLTKSFALAPDKEVSVFARLSVTRNAIPPQITILEPNVESEIGSKELGFVYVPGRLRKGAVSDALRRMKSFDDLSTILKSKLDDAITVNHRMRVAAVSPEKGHGIWLLEEVTRGEVLFEYGGLEVSEECVHQSSAYFLNNVDATHFGNVSRFVNQSQDPNLEVVLVHNRILFRAKRKILEGEVLTISH</sequence>
<dbReference type="Proteomes" id="UP000316726">
    <property type="component" value="Chromosome 8"/>
</dbReference>
<dbReference type="SMART" id="SM00317">
    <property type="entry name" value="SET"/>
    <property type="match status" value="1"/>
</dbReference>
<evidence type="ECO:0000256" key="1">
    <source>
        <dbReference type="SAM" id="MobiDB-lite"/>
    </source>
</evidence>
<evidence type="ECO:0000313" key="3">
    <source>
        <dbReference type="EMBL" id="QDZ22717.1"/>
    </source>
</evidence>
<dbReference type="InterPro" id="IPR001214">
    <property type="entry name" value="SET_dom"/>
</dbReference>
<feature type="region of interest" description="Disordered" evidence="1">
    <location>
        <begin position="97"/>
        <end position="130"/>
    </location>
</feature>
<dbReference type="Pfam" id="PF00856">
    <property type="entry name" value="SET"/>
    <property type="match status" value="1"/>
</dbReference>